<name>A0A8H5KIZ4_9HYPO</name>
<dbReference type="Pfam" id="PF18276">
    <property type="entry name" value="TcA_TcB_BD"/>
    <property type="match status" value="2"/>
</dbReference>
<comment type="caution">
    <text evidence="2">The sequence shown here is derived from an EMBL/GenBank/DDBJ whole genome shotgun (WGS) entry which is preliminary data.</text>
</comment>
<gene>
    <name evidence="2" type="ORF">FPCIR_13750</name>
</gene>
<protein>
    <submittedName>
        <fullName evidence="2">PA14 domain-containing protein</fullName>
    </submittedName>
</protein>
<dbReference type="EMBL" id="JAAOAS010000548">
    <property type="protein sequence ID" value="KAF5574084.1"/>
    <property type="molecule type" value="Genomic_DNA"/>
</dbReference>
<keyword evidence="3" id="KW-1185">Reference proteome</keyword>
<dbReference type="Proteomes" id="UP000546213">
    <property type="component" value="Unassembled WGS sequence"/>
</dbReference>
<evidence type="ECO:0000259" key="1">
    <source>
        <dbReference type="Pfam" id="PF18276"/>
    </source>
</evidence>
<dbReference type="AlphaFoldDB" id="A0A8H5KIZ4"/>
<dbReference type="InterPro" id="IPR040840">
    <property type="entry name" value="TcA_TcB_BD"/>
</dbReference>
<evidence type="ECO:0000313" key="2">
    <source>
        <dbReference type="EMBL" id="KAF5574084.1"/>
    </source>
</evidence>
<reference evidence="2 3" key="1">
    <citation type="submission" date="2020-05" db="EMBL/GenBank/DDBJ databases">
        <title>Identification and distribution of gene clusters putatively required for synthesis of sphingolipid metabolism inhibitors in phylogenetically diverse species of the filamentous fungus Fusarium.</title>
        <authorList>
            <person name="Kim H.-S."/>
            <person name="Busman M."/>
            <person name="Brown D.W."/>
            <person name="Divon H."/>
            <person name="Uhlig S."/>
            <person name="Proctor R.H."/>
        </authorList>
    </citation>
    <scope>NUCLEOTIDE SEQUENCE [LARGE SCALE GENOMIC DNA]</scope>
    <source>
        <strain evidence="2 3">NRRL 36939</strain>
    </source>
</reference>
<accession>A0A8H5KIZ4</accession>
<feature type="domain" description="Tc toxin complex TcA C-terminal TcB-binding" evidence="1">
    <location>
        <begin position="177"/>
        <end position="345"/>
    </location>
</feature>
<organism evidence="2 3">
    <name type="scientific">Fusarium pseudocircinatum</name>
    <dbReference type="NCBI Taxonomy" id="56676"/>
    <lineage>
        <taxon>Eukaryota</taxon>
        <taxon>Fungi</taxon>
        <taxon>Dikarya</taxon>
        <taxon>Ascomycota</taxon>
        <taxon>Pezizomycotina</taxon>
        <taxon>Sordariomycetes</taxon>
        <taxon>Hypocreomycetidae</taxon>
        <taxon>Hypocreales</taxon>
        <taxon>Nectriaceae</taxon>
        <taxon>Fusarium</taxon>
        <taxon>Fusarium fujikuroi species complex</taxon>
    </lineage>
</organism>
<feature type="domain" description="Tc toxin complex TcA C-terminal TcB-binding" evidence="1">
    <location>
        <begin position="104"/>
        <end position="173"/>
    </location>
</feature>
<dbReference type="OrthoDB" id="4940706at2759"/>
<evidence type="ECO:0000313" key="3">
    <source>
        <dbReference type="Proteomes" id="UP000546213"/>
    </source>
</evidence>
<sequence>MKVTEVANRVNLAASVIDVGAFILKTLPQVTTNVEPMGVGASMKMDGSNVASALQASAMTIRAGSMLANTIAADTQRTNSLTKQLHERRLQANMKGQEIKSLDKQTEIQRERLELNEKETFIQQAEIDNAVEMEQWYQSKYTNEKLYGWMENTIRNVHYDLYRLASDLSRRDPRCKAQQLQADLRRMEGAYLMRSSYDYEIVKNISLRQLNPEALLNLRTNGTVTFDIPEVLYDFDFPGHYMCRIKSVSLSVPCVVGPYTSLNATLRLLQHRYRVSSVAASGVDYAEDGMASGHFRTDIVPITSVAISSGIQDSSVFELNFKDDRFQPFEGAGAISSWSLELPTTPLSRTLFCMFGTQQLTEDLCSAMLPINLSRLSDLVLKA</sequence>
<proteinExistence type="predicted"/>